<dbReference type="GO" id="GO:0008483">
    <property type="term" value="F:transaminase activity"/>
    <property type="evidence" value="ECO:0007669"/>
    <property type="project" value="UniProtKB-KW"/>
</dbReference>
<dbReference type="Gene3D" id="1.10.10.10">
    <property type="entry name" value="Winged helix-like DNA-binding domain superfamily/Winged helix DNA-binding domain"/>
    <property type="match status" value="1"/>
</dbReference>
<proteinExistence type="inferred from homology"/>
<organism evidence="7 8">
    <name type="scientific">Halomicronema hongdechloris C2206</name>
    <dbReference type="NCBI Taxonomy" id="1641165"/>
    <lineage>
        <taxon>Bacteria</taxon>
        <taxon>Bacillati</taxon>
        <taxon>Cyanobacteriota</taxon>
        <taxon>Cyanophyceae</taxon>
        <taxon>Nodosilineales</taxon>
        <taxon>Nodosilineaceae</taxon>
        <taxon>Halomicronema</taxon>
    </lineage>
</organism>
<dbReference type="GO" id="GO:0030170">
    <property type="term" value="F:pyridoxal phosphate binding"/>
    <property type="evidence" value="ECO:0007669"/>
    <property type="project" value="InterPro"/>
</dbReference>
<evidence type="ECO:0000256" key="4">
    <source>
        <dbReference type="ARBA" id="ARBA00023125"/>
    </source>
</evidence>
<dbReference type="PANTHER" id="PTHR46577:SF2">
    <property type="entry name" value="TRANSCRIPTIONAL REGULATORY PROTEIN"/>
    <property type="match status" value="1"/>
</dbReference>
<keyword evidence="4" id="KW-0238">DNA-binding</keyword>
<dbReference type="Gene3D" id="3.90.1150.10">
    <property type="entry name" value="Aspartate Aminotransferase, domain 1"/>
    <property type="match status" value="1"/>
</dbReference>
<evidence type="ECO:0000313" key="7">
    <source>
        <dbReference type="EMBL" id="ASC73243.1"/>
    </source>
</evidence>
<dbReference type="Proteomes" id="UP000191901">
    <property type="component" value="Chromosome"/>
</dbReference>
<dbReference type="SMART" id="SM00345">
    <property type="entry name" value="HTH_GNTR"/>
    <property type="match status" value="1"/>
</dbReference>
<dbReference type="Pfam" id="PF00155">
    <property type="entry name" value="Aminotran_1_2"/>
    <property type="match status" value="1"/>
</dbReference>
<evidence type="ECO:0000256" key="2">
    <source>
        <dbReference type="ARBA" id="ARBA00022898"/>
    </source>
</evidence>
<dbReference type="CDD" id="cd07377">
    <property type="entry name" value="WHTH_GntR"/>
    <property type="match status" value="1"/>
</dbReference>
<dbReference type="AlphaFoldDB" id="A0A1Z3HSF7"/>
<dbReference type="GO" id="GO:0003700">
    <property type="term" value="F:DNA-binding transcription factor activity"/>
    <property type="evidence" value="ECO:0007669"/>
    <property type="project" value="InterPro"/>
</dbReference>
<evidence type="ECO:0000313" key="8">
    <source>
        <dbReference type="Proteomes" id="UP000191901"/>
    </source>
</evidence>
<dbReference type="OrthoDB" id="9802328at2"/>
<reference evidence="7 8" key="1">
    <citation type="journal article" date="2016" name="Biochim. Biophys. Acta">
        <title>Characterization of red-shifted phycobilisomes isolated from the chlorophyll f-containing cyanobacterium Halomicronema hongdechloris.</title>
        <authorList>
            <person name="Li Y."/>
            <person name="Lin Y."/>
            <person name="Garvey C.J."/>
            <person name="Birch D."/>
            <person name="Corkery R.W."/>
            <person name="Loughlin P.C."/>
            <person name="Scheer H."/>
            <person name="Willows R.D."/>
            <person name="Chen M."/>
        </authorList>
    </citation>
    <scope>NUCLEOTIDE SEQUENCE [LARGE SCALE GENOMIC DNA]</scope>
    <source>
        <strain evidence="7 8">C2206</strain>
    </source>
</reference>
<dbReference type="InterPro" id="IPR015424">
    <property type="entry name" value="PyrdxlP-dep_Trfase"/>
</dbReference>
<dbReference type="RefSeq" id="WP_088430850.1">
    <property type="nucleotide sequence ID" value="NZ_CP021983.2"/>
</dbReference>
<dbReference type="InterPro" id="IPR036388">
    <property type="entry name" value="WH-like_DNA-bd_sf"/>
</dbReference>
<sequence length="484" mass="53873">MRLSPLEPSQDKVLYQQVADRLQEQIANGTLKPGDRLPSIRKLKQQLSVSFSTVTEAYRLLEDRGLISARPQSGYYVKLTALQQHLEPSLTEPYARVCEIKTSLTFKLFSNLLEPDVIQLGAATPSPEHLPVAPLNRLMAKVMREHPEAHTYNVPAGCERLRTEVSKRMLDAGCSIHPDHLLITNGAHEAIYLSLQAVTTPGDTIAIASPTYFALLETLKALNLKVCALPTHPRQGISLSHLEAALASGNVQACLLVSNFSHPLGTCMEDDTKKQLVELMTRYQVPLIEDDVYGELYFEGTRPKAIKAFDTDNRVIYCSSVSKTLSPGLRLGWCSGGCYHLKVVYRKSVMNRMSAIAPQLAVTAFLANGGYDRHLRHLRRTYQTQMHRMLQAICDYFPAETCVTHPHGGHVLWLEMPEGFDAIQLYDDALQRGISIAPGPIFSASGECYRSCFALNTALPWSDRIEQAMQTLGHLAKKQMAVNF</sequence>
<keyword evidence="7" id="KW-0032">Aminotransferase</keyword>
<dbReference type="InterPro" id="IPR015421">
    <property type="entry name" value="PyrdxlP-dep_Trfase_major"/>
</dbReference>
<evidence type="ECO:0000256" key="1">
    <source>
        <dbReference type="ARBA" id="ARBA00005384"/>
    </source>
</evidence>
<dbReference type="STRING" id="1641165.XM38_16715"/>
<feature type="domain" description="HTH gntR-type" evidence="6">
    <location>
        <begin position="12"/>
        <end position="80"/>
    </location>
</feature>
<dbReference type="SUPFAM" id="SSF53383">
    <property type="entry name" value="PLP-dependent transferases"/>
    <property type="match status" value="1"/>
</dbReference>
<dbReference type="InterPro" id="IPR015422">
    <property type="entry name" value="PyrdxlP-dep_Trfase_small"/>
</dbReference>
<dbReference type="InterPro" id="IPR051446">
    <property type="entry name" value="HTH_trans_reg/aminotransferase"/>
</dbReference>
<dbReference type="CDD" id="cd00609">
    <property type="entry name" value="AAT_like"/>
    <property type="match status" value="1"/>
</dbReference>
<keyword evidence="7" id="KW-0808">Transferase</keyword>
<protein>
    <submittedName>
        <fullName evidence="7">PLP-dependent aminotransferase family protein</fullName>
    </submittedName>
</protein>
<keyword evidence="8" id="KW-1185">Reference proteome</keyword>
<keyword evidence="5" id="KW-0804">Transcription</keyword>
<dbReference type="InterPro" id="IPR004839">
    <property type="entry name" value="Aminotransferase_I/II_large"/>
</dbReference>
<dbReference type="InterPro" id="IPR036390">
    <property type="entry name" value="WH_DNA-bd_sf"/>
</dbReference>
<dbReference type="PROSITE" id="PS50949">
    <property type="entry name" value="HTH_GNTR"/>
    <property type="match status" value="1"/>
</dbReference>
<gene>
    <name evidence="7" type="ORF">XM38_042050</name>
</gene>
<dbReference type="Pfam" id="PF00392">
    <property type="entry name" value="GntR"/>
    <property type="match status" value="1"/>
</dbReference>
<name>A0A1Z3HSF7_9CYAN</name>
<comment type="similarity">
    <text evidence="1">In the C-terminal section; belongs to the class-I pyridoxal-phosphate-dependent aminotransferase family.</text>
</comment>
<evidence type="ECO:0000256" key="5">
    <source>
        <dbReference type="ARBA" id="ARBA00023163"/>
    </source>
</evidence>
<dbReference type="GO" id="GO:0003677">
    <property type="term" value="F:DNA binding"/>
    <property type="evidence" value="ECO:0007669"/>
    <property type="project" value="UniProtKB-KW"/>
</dbReference>
<accession>A0A1Z3HSF7</accession>
<dbReference type="SUPFAM" id="SSF46785">
    <property type="entry name" value="Winged helix' DNA-binding domain"/>
    <property type="match status" value="1"/>
</dbReference>
<evidence type="ECO:0000259" key="6">
    <source>
        <dbReference type="PROSITE" id="PS50949"/>
    </source>
</evidence>
<dbReference type="KEGG" id="hhg:XM38_042050"/>
<dbReference type="InterPro" id="IPR000524">
    <property type="entry name" value="Tscrpt_reg_HTH_GntR"/>
</dbReference>
<keyword evidence="2" id="KW-0663">Pyridoxal phosphate</keyword>
<keyword evidence="3" id="KW-0805">Transcription regulation</keyword>
<dbReference type="Gene3D" id="3.40.640.10">
    <property type="entry name" value="Type I PLP-dependent aspartate aminotransferase-like (Major domain)"/>
    <property type="match status" value="1"/>
</dbReference>
<evidence type="ECO:0000256" key="3">
    <source>
        <dbReference type="ARBA" id="ARBA00023015"/>
    </source>
</evidence>
<dbReference type="EMBL" id="CP021983">
    <property type="protein sequence ID" value="ASC73243.1"/>
    <property type="molecule type" value="Genomic_DNA"/>
</dbReference>
<dbReference type="PANTHER" id="PTHR46577">
    <property type="entry name" value="HTH-TYPE TRANSCRIPTIONAL REGULATORY PROTEIN GABR"/>
    <property type="match status" value="1"/>
</dbReference>